<evidence type="ECO:0000313" key="1">
    <source>
        <dbReference type="EMBL" id="KAG8645984.1"/>
    </source>
</evidence>
<organism evidence="1 2">
    <name type="scientific">Manihot esculenta</name>
    <name type="common">Cassava</name>
    <name type="synonym">Jatropha manihot</name>
    <dbReference type="NCBI Taxonomy" id="3983"/>
    <lineage>
        <taxon>Eukaryota</taxon>
        <taxon>Viridiplantae</taxon>
        <taxon>Streptophyta</taxon>
        <taxon>Embryophyta</taxon>
        <taxon>Tracheophyta</taxon>
        <taxon>Spermatophyta</taxon>
        <taxon>Magnoliopsida</taxon>
        <taxon>eudicotyledons</taxon>
        <taxon>Gunneridae</taxon>
        <taxon>Pentapetalae</taxon>
        <taxon>rosids</taxon>
        <taxon>fabids</taxon>
        <taxon>Malpighiales</taxon>
        <taxon>Euphorbiaceae</taxon>
        <taxon>Crotonoideae</taxon>
        <taxon>Manihoteae</taxon>
        <taxon>Manihot</taxon>
    </lineage>
</organism>
<sequence length="955" mass="110343">MEPKPVKLFVKMMNSEDPTIEIHADSNDSIKSIHEKILVAARIPVTEQKLFHNGKQLDQCLHTLEDCSIENEASLELKVELRWNDSDESSALLQKIHKMSSNFCRMCQGESVSEDQDVSDHDYKTYLEAFMLSKEEDLEILSLYSVPATMIMLYNSPTEGNKYYADFLIRFSMDLILMSADDFLGDEKASLVLEFCNLLREVSAEDPVYQSCRTTLRKLLEIGNYEIHFNYGLRTMLEIVEFFNESFVALLNGLSQTFYPGAHTFSRVLCKAIVDLAEADEDDDVDIEDDETDEDDEDDEHKVDNYENDETDEDDDDVDNEDDEHKVDNEDYKHTKIFIVLVSTAAIKVGFKDLLKKMEDHISRLPVVLQVLKYTDALKFNDAMRSISFLYLAILNELNSMSQLEEVTKDVVRQLVKGGKDKFRQVLEDHKNSLQLMIKNITRKDDYDWLFEHSDVLDSESMIHLLMMKMIPDEKLHDEELYNPLIRWSKNLDVKLYKKFKKKDLTDPQVLQDWLCKLCQILLKPQNLLFLACPNDPTKLYPNPELEPHPLHWDCFENCGKAIALALVHEVHVGVALHRVFLLQLAGKYISVEDVRDADPSFYNNKANKEPFPDDDQIQNEFIKSISEQIRFFKNGFDSVFGKSIFQQLSDNGIEPDDLNLVLKGSIELEFNSDENLDDKQNDPLMPQDDESDPLTYRYFVNLQNLNIPEWKKGKRLGEGKFGKVFEGYAPGGFFFAIKEIKIEPEANIEQIYDEIRLLCQLRHPNIVKYYSMEKRERNLYIFLELVTTGSLQRVHENFKLEDSQVSHYTKQILQGLKYLHERNVAHRDIKCANILVNEKGRIKIADFGLAKVMELNTLMKSSYCGTRGWMAPEVAKSGNQYGFKADIWSLGCTVLEMLTRKPPHVMESGKLLDLPDLPSEHSRDFIMKCLKVNPDDRPSAAELLQHPFVKGFGL</sequence>
<keyword evidence="2" id="KW-1185">Reference proteome</keyword>
<dbReference type="Proteomes" id="UP000091857">
    <property type="component" value="Chromosome 10"/>
</dbReference>
<comment type="caution">
    <text evidence="1">The sequence shown here is derived from an EMBL/GenBank/DDBJ whole genome shotgun (WGS) entry which is preliminary data.</text>
</comment>
<gene>
    <name evidence="1" type="ORF">MANES_10G109800v8</name>
</gene>
<reference evidence="2" key="1">
    <citation type="journal article" date="2016" name="Nat. Biotechnol.">
        <title>Sequencing wild and cultivated cassava and related species reveals extensive interspecific hybridization and genetic diversity.</title>
        <authorList>
            <person name="Bredeson J.V."/>
            <person name="Lyons J.B."/>
            <person name="Prochnik S.E."/>
            <person name="Wu G.A."/>
            <person name="Ha C.M."/>
            <person name="Edsinger-Gonzales E."/>
            <person name="Grimwood J."/>
            <person name="Schmutz J."/>
            <person name="Rabbi I.Y."/>
            <person name="Egesi C."/>
            <person name="Nauluvula P."/>
            <person name="Lebot V."/>
            <person name="Ndunguru J."/>
            <person name="Mkamilo G."/>
            <person name="Bart R.S."/>
            <person name="Setter T.L."/>
            <person name="Gleadow R.M."/>
            <person name="Kulakow P."/>
            <person name="Ferguson M.E."/>
            <person name="Rounsley S."/>
            <person name="Rokhsar D.S."/>
        </authorList>
    </citation>
    <scope>NUCLEOTIDE SEQUENCE [LARGE SCALE GENOMIC DNA]</scope>
    <source>
        <strain evidence="2">cv. AM560-2</strain>
    </source>
</reference>
<accession>A0ACB7H1K7</accession>
<evidence type="ECO:0000313" key="2">
    <source>
        <dbReference type="Proteomes" id="UP000091857"/>
    </source>
</evidence>
<dbReference type="EMBL" id="CM004396">
    <property type="protein sequence ID" value="KAG8645984.1"/>
    <property type="molecule type" value="Genomic_DNA"/>
</dbReference>
<proteinExistence type="predicted"/>
<name>A0ACB7H1K7_MANES</name>
<protein>
    <submittedName>
        <fullName evidence="1">Uncharacterized protein</fullName>
    </submittedName>
</protein>